<sequence length="802" mass="91424">MQSFATQLLFTIFFKDNESKGGGLGYMKCTVQPIMQRIVQLSEDKLELVPNGVSVSADEASQNLMNLLDICRQLFSLLSKKLPTLPSLLRLGFYCMREFGAKKFPEIADSIVPICFFLRCLCPTLLQPEQFGLSTQKPPTYSFKALVAISKLLQNIANGIIKNNIVLGYPPSDAVILTFIQEHVVVVKQFCEQIINKDLMLKDGKFEPTLPENQKKVEQQDSLEQLYHLIMEGEFKQHLNKLEQEQIKRENNTKISLSIYEGFINNIENKRNHMNLTWKKGKETDGFTPYWFKKIPFVYTIKGDVYTSLRNARTCLEAISYQEWVSAIFSDKCLHTEKCQLLAKEDNDYEIWSLKVKFPFPFSPKTVTIKKLPLNIEKHKIGCMFSVEGTSASTLEMSITCFKKTKTQCELCMNYMLIPEGNSNYTKAANSTHCKNLLSALLRLRAVLMGSNTNEVSTIKTSSFRSDSFSHTVLPIEVTTHSLVTPRNITQESSLTIRLQNQAFALSARNRSQSMNEVDPIPDQSSGSPSNGSRTARNSSNCEEDTKISKPTTSTALKNLTISRKSSDMMTIQETQKNEKVSKLRRTRTHSSKDKPEELPQTAKAKESKENRNSETDIEILFNQYREHEVISISVSNEDLTKKTEINPRKITLSPKKRNGKNSTRSPKSHHKNRKNTWRGSEPLRKRAEREETSNADASSPSESVKHTHKKIEESDETDTGWSGSGPSEEEFEPNFKIEEGEVVFSSFESEIDLLSEDEDSFRHNQKKKTIKTKYRKYKMMKKHSKSEETLDSSIDLLSLSH</sequence>
<dbReference type="PANTHER" id="PTHR10194">
    <property type="entry name" value="RAS GTPASE-ACTIVATING PROTEINS"/>
    <property type="match status" value="1"/>
</dbReference>
<evidence type="ECO:0000313" key="4">
    <source>
        <dbReference type="EMBL" id="NDV29618.1"/>
    </source>
</evidence>
<feature type="region of interest" description="Disordered" evidence="2">
    <location>
        <begin position="782"/>
        <end position="802"/>
    </location>
</feature>
<feature type="domain" description="Ras-GAP" evidence="3">
    <location>
        <begin position="1"/>
        <end position="158"/>
    </location>
</feature>
<feature type="region of interest" description="Disordered" evidence="2">
    <location>
        <begin position="510"/>
        <end position="615"/>
    </location>
</feature>
<evidence type="ECO:0000256" key="1">
    <source>
        <dbReference type="ARBA" id="ARBA00022468"/>
    </source>
</evidence>
<dbReference type="PROSITE" id="PS50018">
    <property type="entry name" value="RAS_GTPASE_ACTIV_2"/>
    <property type="match status" value="1"/>
</dbReference>
<feature type="compositionally biased region" description="Polar residues" evidence="2">
    <location>
        <begin position="523"/>
        <end position="541"/>
    </location>
</feature>
<dbReference type="SUPFAM" id="SSF48350">
    <property type="entry name" value="GTPase activation domain, GAP"/>
    <property type="match status" value="1"/>
</dbReference>
<evidence type="ECO:0000259" key="3">
    <source>
        <dbReference type="PROSITE" id="PS50018"/>
    </source>
</evidence>
<dbReference type="Pfam" id="PF00616">
    <property type="entry name" value="RasGAP"/>
    <property type="match status" value="1"/>
</dbReference>
<feature type="compositionally biased region" description="Basic and acidic residues" evidence="2">
    <location>
        <begin position="591"/>
        <end position="615"/>
    </location>
</feature>
<dbReference type="InterPro" id="IPR001936">
    <property type="entry name" value="RasGAP_dom"/>
</dbReference>
<keyword evidence="1" id="KW-0343">GTPase activation</keyword>
<dbReference type="InterPro" id="IPR008936">
    <property type="entry name" value="Rho_GTPase_activation_prot"/>
</dbReference>
<evidence type="ECO:0000256" key="2">
    <source>
        <dbReference type="SAM" id="MobiDB-lite"/>
    </source>
</evidence>
<dbReference type="InterPro" id="IPR039360">
    <property type="entry name" value="Ras_GTPase"/>
</dbReference>
<feature type="region of interest" description="Disordered" evidence="2">
    <location>
        <begin position="644"/>
        <end position="737"/>
    </location>
</feature>
<dbReference type="EMBL" id="GIBP01000649">
    <property type="protein sequence ID" value="NDV29618.1"/>
    <property type="molecule type" value="Transcribed_RNA"/>
</dbReference>
<feature type="compositionally biased region" description="Polar residues" evidence="2">
    <location>
        <begin position="549"/>
        <end position="575"/>
    </location>
</feature>
<organism evidence="4">
    <name type="scientific">Arcella intermedia</name>
    <dbReference type="NCBI Taxonomy" id="1963864"/>
    <lineage>
        <taxon>Eukaryota</taxon>
        <taxon>Amoebozoa</taxon>
        <taxon>Tubulinea</taxon>
        <taxon>Elardia</taxon>
        <taxon>Arcellinida</taxon>
        <taxon>Sphaerothecina</taxon>
        <taxon>Arcellidae</taxon>
        <taxon>Arcella</taxon>
    </lineage>
</organism>
<dbReference type="GO" id="GO:0005096">
    <property type="term" value="F:GTPase activator activity"/>
    <property type="evidence" value="ECO:0007669"/>
    <property type="project" value="UniProtKB-KW"/>
</dbReference>
<name>A0A6B2KYE3_9EUKA</name>
<feature type="compositionally biased region" description="Low complexity" evidence="2">
    <location>
        <begin position="792"/>
        <end position="802"/>
    </location>
</feature>
<feature type="compositionally biased region" description="Basic and acidic residues" evidence="2">
    <location>
        <begin position="682"/>
        <end position="693"/>
    </location>
</feature>
<dbReference type="PANTHER" id="PTHR10194:SF60">
    <property type="entry name" value="RAS GTPASE-ACTIVATING PROTEIN RASKOL"/>
    <property type="match status" value="1"/>
</dbReference>
<dbReference type="AlphaFoldDB" id="A0A6B2KYE3"/>
<dbReference type="Gene3D" id="1.10.506.10">
    <property type="entry name" value="GTPase Activation - p120gap, domain 1"/>
    <property type="match status" value="1"/>
</dbReference>
<protein>
    <recommendedName>
        <fullName evidence="3">Ras-GAP domain-containing protein</fullName>
    </recommendedName>
</protein>
<proteinExistence type="predicted"/>
<reference evidence="4" key="1">
    <citation type="journal article" date="2020" name="J. Eukaryot. Microbiol.">
        <title>De novo Sequencing, Assembly and Annotation of the Transcriptome for the Free-Living Testate Amoeba Arcella intermedia.</title>
        <authorList>
            <person name="Ribeiro G.M."/>
            <person name="Porfirio-Sousa A.L."/>
            <person name="Maurer-Alcala X.X."/>
            <person name="Katz L.A."/>
            <person name="Lahr D.J.G."/>
        </authorList>
    </citation>
    <scope>NUCLEOTIDE SEQUENCE</scope>
</reference>
<feature type="compositionally biased region" description="Basic residues" evidence="2">
    <location>
        <begin position="667"/>
        <end position="677"/>
    </location>
</feature>
<accession>A0A6B2KYE3</accession>